<feature type="domain" description="DUF7932" evidence="2">
    <location>
        <begin position="307"/>
        <end position="396"/>
    </location>
</feature>
<evidence type="ECO:0000256" key="1">
    <source>
        <dbReference type="SAM" id="MobiDB-lite"/>
    </source>
</evidence>
<evidence type="ECO:0000313" key="3">
    <source>
        <dbReference type="EMBL" id="EFC46764.1"/>
    </source>
</evidence>
<gene>
    <name evidence="3" type="ORF">NAEGRDRAFT_79042</name>
</gene>
<dbReference type="Proteomes" id="UP000006671">
    <property type="component" value="Unassembled WGS sequence"/>
</dbReference>
<dbReference type="InterPro" id="IPR057692">
    <property type="entry name" value="DUF7932"/>
</dbReference>
<evidence type="ECO:0000259" key="2">
    <source>
        <dbReference type="Pfam" id="PF25560"/>
    </source>
</evidence>
<accession>D2V8W8</accession>
<dbReference type="GeneID" id="8860109"/>
<feature type="region of interest" description="Disordered" evidence="1">
    <location>
        <begin position="194"/>
        <end position="279"/>
    </location>
</feature>
<reference evidence="3 4" key="1">
    <citation type="journal article" date="2010" name="Cell">
        <title>The genome of Naegleria gruberi illuminates early eukaryotic versatility.</title>
        <authorList>
            <person name="Fritz-Laylin L.K."/>
            <person name="Prochnik S.E."/>
            <person name="Ginger M.L."/>
            <person name="Dacks J.B."/>
            <person name="Carpenter M.L."/>
            <person name="Field M.C."/>
            <person name="Kuo A."/>
            <person name="Paredez A."/>
            <person name="Chapman J."/>
            <person name="Pham J."/>
            <person name="Shu S."/>
            <person name="Neupane R."/>
            <person name="Cipriano M."/>
            <person name="Mancuso J."/>
            <person name="Tu H."/>
            <person name="Salamov A."/>
            <person name="Lindquist E."/>
            <person name="Shapiro H."/>
            <person name="Lucas S."/>
            <person name="Grigoriev I.V."/>
            <person name="Cande W.Z."/>
            <person name="Fulton C."/>
            <person name="Rokhsar D.S."/>
            <person name="Dawson S.C."/>
        </authorList>
    </citation>
    <scope>NUCLEOTIDE SEQUENCE [LARGE SCALE GENOMIC DNA]</scope>
    <source>
        <strain evidence="3 4">NEG-M</strain>
    </source>
</reference>
<feature type="compositionally biased region" description="Gly residues" evidence="1">
    <location>
        <begin position="138"/>
        <end position="165"/>
    </location>
</feature>
<feature type="compositionally biased region" description="Gly residues" evidence="1">
    <location>
        <begin position="112"/>
        <end position="129"/>
    </location>
</feature>
<feature type="compositionally biased region" description="Gly residues" evidence="1">
    <location>
        <begin position="194"/>
        <end position="226"/>
    </location>
</feature>
<dbReference type="VEuPathDB" id="AmoebaDB:NAEGRDRAFT_79042"/>
<dbReference type="KEGG" id="ngr:NAEGRDRAFT_79042"/>
<dbReference type="Pfam" id="PF25560">
    <property type="entry name" value="DUF7932"/>
    <property type="match status" value="1"/>
</dbReference>
<feature type="compositionally biased region" description="Basic and acidic residues" evidence="1">
    <location>
        <begin position="237"/>
        <end position="253"/>
    </location>
</feature>
<feature type="compositionally biased region" description="Gly residues" evidence="1">
    <location>
        <begin position="34"/>
        <end position="48"/>
    </location>
</feature>
<evidence type="ECO:0000313" key="4">
    <source>
        <dbReference type="Proteomes" id="UP000006671"/>
    </source>
</evidence>
<name>D2V8W8_NAEGR</name>
<feature type="region of interest" description="Disordered" evidence="1">
    <location>
        <begin position="1"/>
        <end position="48"/>
    </location>
</feature>
<dbReference type="EMBL" id="GG738857">
    <property type="protein sequence ID" value="EFC46764.1"/>
    <property type="molecule type" value="Genomic_DNA"/>
</dbReference>
<proteinExistence type="predicted"/>
<sequence>MQQFVKRAKSRENGRDGQLGQRGENGHTGRHGAHGYGHGGNGYHGERGGNGFNATNAWHGENGEDAKHGKDIHILLEGDVMSTVVVSGDFSYGGGVCEMVCVSEGGNGGKGGDGGAGGQGGIGGAGSQGKRGAPGQNGERGGNGGNGGDGGDGGHGGNGGNGGRGGNGGNGGSVYIDTTNPYLLNYIEGTSISGRGGSGGRGGNGGIGGSGGSPGEGGHAGKGGDPGDPITITRTLPDNRVHTEIKRFHHGPDGSKGYRGKQGKSGTNGQSGQSGQQGTDGVCGAVMYRVLDPFTKMVIEQSAKKYKLKVIDFSFVPLIDDGILEPGEQAKITNFVIKNEGGLTAPAGAEVSLTGDGFTVCNIPKFILPQPIVPGQVITITDQEFLVRVEERMNKEPRNFGSFAANVRLNTPTKYYDKKHAKGCEKNFTARLPLAIEYANCTKAMDKLQRGIMKVGVKNLATLPYGSMSQSMVCQVGLKIDFDPRMVVFPELIPNATMVEPTSLYIEIPNLMALSCLEHNIEFAFTDRVNYFDTLYYSISLIYKGEQIEKHLMDVRMAPSYMPSPQGENTYDVIFFTNSHINNVEFMNYMRIFDGLALRVNFWDIQINQGLSFFNNDGRTRHPITWTNDNQGKVIVYPMANDMEYQLMFSHDIVNIVKPNPENKLLEGGIILVGNVTNQQFIAHLRTASTEVKIPDDSISDSYVISKPVRDHLTQKSNEYIKKVAVTKPAQNLVLGRTVFNPKKIGSFKTLLGEAYYLEFGLLANANCYAINSNSANFLSQQRSATLSTLSGVGQMTMSILLALPLPKLLYILRNPTEWLKTTRFYNEYKSTEQGYYELIACALYCKIYHSIILNSKLEENLNYILQEFEKQTSNYEKNPEKIAICEALLLAFHHLGSQIKWKVSLFKSLPQKDSFDKFMESFSQVLSKIIGDPNHVKNLKKNLPTMIKDLGRENYLHILASIHRLVYDQYHKAIEDEIRLKEKTGLFASVSTDSPVNYLD</sequence>
<feature type="compositionally biased region" description="Low complexity" evidence="1">
    <location>
        <begin position="264"/>
        <end position="279"/>
    </location>
</feature>
<dbReference type="InParanoid" id="D2V8W8"/>
<organism evidence="4">
    <name type="scientific">Naegleria gruberi</name>
    <name type="common">Amoeba</name>
    <dbReference type="NCBI Taxonomy" id="5762"/>
    <lineage>
        <taxon>Eukaryota</taxon>
        <taxon>Discoba</taxon>
        <taxon>Heterolobosea</taxon>
        <taxon>Tetramitia</taxon>
        <taxon>Eutetramitia</taxon>
        <taxon>Vahlkampfiidae</taxon>
        <taxon>Naegleria</taxon>
    </lineage>
</organism>
<feature type="region of interest" description="Disordered" evidence="1">
    <location>
        <begin position="112"/>
        <end position="165"/>
    </location>
</feature>
<dbReference type="RefSeq" id="XP_002679508.1">
    <property type="nucleotide sequence ID" value="XM_002679462.1"/>
</dbReference>
<protein>
    <submittedName>
        <fullName evidence="3">Predicted protein</fullName>
    </submittedName>
</protein>
<dbReference type="OrthoDB" id="5319158at2759"/>
<dbReference type="AlphaFoldDB" id="D2V8W8"/>
<dbReference type="STRING" id="5762.D2V8W8"/>
<keyword evidence="4" id="KW-1185">Reference proteome</keyword>
<dbReference type="eggNOG" id="KOG3544">
    <property type="taxonomic scope" value="Eukaryota"/>
</dbReference>